<keyword evidence="4" id="KW-1185">Reference proteome</keyword>
<sequence>MCTSIKKKNTNNTLFEKAKKLFLDLLKCVVIQLHCIFDCMVDFIFGLYYDQKAKKVPAVTNPLLLDSATTLAEKIRTKQIKAEKVVESFIERCKEVNGLINAIVEERYAEAIKEAKAVDVELQDYDDTSFLKETRPFLGVPFTTKESNEAEGLYHTMGMLSRRNYRSTSDATVVAYLKKAGGILIAKTNIPELNLWVESRNNLYGQTCNPYNTTRTVGGSSGGEGAIIAACGSAFSIGSDIGGSTRMPAFYNGVFGMKPSEGVTSLKGIGLRDKYYPESMAEAGPICKKAEDLAPFLKVLIFYQPESGDLRASKVNHAMRAALRKAVDHFEEITKSATKIKIPGSEYSFRLWRYWMSQENADFKADITNREFRTNAVSEIRKFMSGTSDITFAALLKLIDEDFLPKENSEWARNVTNNMKKYLLEILDENGVLFYPSAPFPAIYHYSSFLRPYNFGYWCLFNVLKFPVCQVPLGLDYDGLPVGIQVIAAPYNDHLCIAVAKELERAFGGWVPPSI</sequence>
<dbReference type="PANTHER" id="PTHR43372">
    <property type="entry name" value="FATTY-ACID AMIDE HYDROLASE"/>
    <property type="match status" value="1"/>
</dbReference>
<feature type="domain" description="Amidase" evidence="2">
    <location>
        <begin position="314"/>
        <end position="496"/>
    </location>
</feature>
<dbReference type="GO" id="GO:0012505">
    <property type="term" value="C:endomembrane system"/>
    <property type="evidence" value="ECO:0007669"/>
    <property type="project" value="TreeGrafter"/>
</dbReference>
<accession>A0A834J5I8</accession>
<dbReference type="PIRSF" id="PIRSF001221">
    <property type="entry name" value="Amidase_fungi"/>
    <property type="match status" value="1"/>
</dbReference>
<feature type="active site" description="Charge relay system" evidence="1">
    <location>
        <position position="220"/>
    </location>
</feature>
<proteinExistence type="predicted"/>
<dbReference type="InterPro" id="IPR052739">
    <property type="entry name" value="FAAH2"/>
</dbReference>
<evidence type="ECO:0000313" key="4">
    <source>
        <dbReference type="Proteomes" id="UP000614350"/>
    </source>
</evidence>
<feature type="active site" description="Charge relay system" evidence="1">
    <location>
        <position position="145"/>
    </location>
</feature>
<feature type="active site" description="Acyl-ester intermediate" evidence="1">
    <location>
        <position position="244"/>
    </location>
</feature>
<dbReference type="Pfam" id="PF01425">
    <property type="entry name" value="Amidase"/>
    <property type="match status" value="2"/>
</dbReference>
<dbReference type="Gene3D" id="3.90.1300.10">
    <property type="entry name" value="Amidase signature (AS) domain"/>
    <property type="match status" value="2"/>
</dbReference>
<dbReference type="InterPro" id="IPR023631">
    <property type="entry name" value="Amidase_dom"/>
</dbReference>
<dbReference type="PANTHER" id="PTHR43372:SF1">
    <property type="entry name" value="LD38433P"/>
    <property type="match status" value="1"/>
</dbReference>
<dbReference type="InterPro" id="IPR036928">
    <property type="entry name" value="AS_sf"/>
</dbReference>
<dbReference type="EMBL" id="JACSEA010000021">
    <property type="protein sequence ID" value="KAF7380819.1"/>
    <property type="molecule type" value="Genomic_DNA"/>
</dbReference>
<dbReference type="AlphaFoldDB" id="A0A834J5I8"/>
<evidence type="ECO:0000313" key="3">
    <source>
        <dbReference type="EMBL" id="KAF7380819.1"/>
    </source>
</evidence>
<dbReference type="SUPFAM" id="SSF75304">
    <property type="entry name" value="Amidase signature (AS) enzymes"/>
    <property type="match status" value="1"/>
</dbReference>
<name>A0A834J5I8_VESVU</name>
<evidence type="ECO:0000259" key="2">
    <source>
        <dbReference type="Pfam" id="PF01425"/>
    </source>
</evidence>
<protein>
    <recommendedName>
        <fullName evidence="2">Amidase domain-containing protein</fullName>
    </recommendedName>
</protein>
<reference evidence="3" key="1">
    <citation type="journal article" date="2020" name="G3 (Bethesda)">
        <title>High-Quality Assemblies for Three Invasive Social Wasps from the &lt;i&gt;Vespula&lt;/i&gt; Genus.</title>
        <authorList>
            <person name="Harrop T.W.R."/>
            <person name="Guhlin J."/>
            <person name="McLaughlin G.M."/>
            <person name="Permina E."/>
            <person name="Stockwell P."/>
            <person name="Gilligan J."/>
            <person name="Le Lec M.F."/>
            <person name="Gruber M.A.M."/>
            <person name="Quinn O."/>
            <person name="Lovegrove M."/>
            <person name="Duncan E.J."/>
            <person name="Remnant E.J."/>
            <person name="Van Eeckhoven J."/>
            <person name="Graham B."/>
            <person name="Knapp R.A."/>
            <person name="Langford K.W."/>
            <person name="Kronenberg Z."/>
            <person name="Press M.O."/>
            <person name="Eacker S.M."/>
            <person name="Wilson-Rankin E.E."/>
            <person name="Purcell J."/>
            <person name="Lester P.J."/>
            <person name="Dearden P.K."/>
        </authorList>
    </citation>
    <scope>NUCLEOTIDE SEQUENCE</scope>
    <source>
        <strain evidence="3">Marl-1</strain>
    </source>
</reference>
<evidence type="ECO:0000256" key="1">
    <source>
        <dbReference type="PIRSR" id="PIRSR001221-1"/>
    </source>
</evidence>
<comment type="caution">
    <text evidence="3">The sequence shown here is derived from an EMBL/GenBank/DDBJ whole genome shotgun (WGS) entry which is preliminary data.</text>
</comment>
<feature type="domain" description="Amidase" evidence="2">
    <location>
        <begin position="85"/>
        <end position="307"/>
    </location>
</feature>
<organism evidence="3 4">
    <name type="scientific">Vespula vulgaris</name>
    <name type="common">Yellow jacket</name>
    <name type="synonym">Wasp</name>
    <dbReference type="NCBI Taxonomy" id="7454"/>
    <lineage>
        <taxon>Eukaryota</taxon>
        <taxon>Metazoa</taxon>
        <taxon>Ecdysozoa</taxon>
        <taxon>Arthropoda</taxon>
        <taxon>Hexapoda</taxon>
        <taxon>Insecta</taxon>
        <taxon>Pterygota</taxon>
        <taxon>Neoptera</taxon>
        <taxon>Endopterygota</taxon>
        <taxon>Hymenoptera</taxon>
        <taxon>Apocrita</taxon>
        <taxon>Aculeata</taxon>
        <taxon>Vespoidea</taxon>
        <taxon>Vespidae</taxon>
        <taxon>Vespinae</taxon>
        <taxon>Vespula</taxon>
    </lineage>
</organism>
<dbReference type="Proteomes" id="UP000614350">
    <property type="component" value="Unassembled WGS sequence"/>
</dbReference>
<gene>
    <name evidence="3" type="ORF">HZH66_014195</name>
</gene>